<evidence type="ECO:0000256" key="6">
    <source>
        <dbReference type="ARBA" id="ARBA00022741"/>
    </source>
</evidence>
<dbReference type="GO" id="GO:0046104">
    <property type="term" value="P:thymidine metabolic process"/>
    <property type="evidence" value="ECO:0007669"/>
    <property type="project" value="TreeGrafter"/>
</dbReference>
<evidence type="ECO:0000256" key="5">
    <source>
        <dbReference type="ARBA" id="ARBA00022723"/>
    </source>
</evidence>
<evidence type="ECO:0000256" key="8">
    <source>
        <dbReference type="ARBA" id="ARBA00022833"/>
    </source>
</evidence>
<evidence type="ECO:0000256" key="7">
    <source>
        <dbReference type="ARBA" id="ARBA00022777"/>
    </source>
</evidence>
<dbReference type="EMBL" id="JAUUTY010000004">
    <property type="protein sequence ID" value="KAK1649431.1"/>
    <property type="molecule type" value="Genomic_DNA"/>
</dbReference>
<evidence type="ECO:0000256" key="4">
    <source>
        <dbReference type="ARBA" id="ARBA00022679"/>
    </source>
</evidence>
<dbReference type="GO" id="GO:0005524">
    <property type="term" value="F:ATP binding"/>
    <property type="evidence" value="ECO:0007669"/>
    <property type="project" value="UniProtKB-KW"/>
</dbReference>
<evidence type="ECO:0000256" key="12">
    <source>
        <dbReference type="RuleBase" id="RU004165"/>
    </source>
</evidence>
<evidence type="ECO:0000256" key="2">
    <source>
        <dbReference type="ARBA" id="ARBA00012118"/>
    </source>
</evidence>
<evidence type="ECO:0000256" key="11">
    <source>
        <dbReference type="RuleBase" id="RU000544"/>
    </source>
</evidence>
<evidence type="ECO:0000256" key="10">
    <source>
        <dbReference type="ARBA" id="ARBA00048254"/>
    </source>
</evidence>
<dbReference type="FunFam" id="3.30.60.20:FF:000051">
    <property type="entry name" value="Thymidine kinase"/>
    <property type="match status" value="1"/>
</dbReference>
<evidence type="ECO:0000313" key="13">
    <source>
        <dbReference type="EMBL" id="KAK1649431.1"/>
    </source>
</evidence>
<evidence type="ECO:0000256" key="3">
    <source>
        <dbReference type="ARBA" id="ARBA00022634"/>
    </source>
</evidence>
<dbReference type="GO" id="GO:0006950">
    <property type="term" value="P:response to stress"/>
    <property type="evidence" value="ECO:0007669"/>
    <property type="project" value="UniProtKB-ARBA"/>
</dbReference>
<evidence type="ECO:0000256" key="9">
    <source>
        <dbReference type="ARBA" id="ARBA00022840"/>
    </source>
</evidence>
<evidence type="ECO:0000313" key="14">
    <source>
        <dbReference type="Proteomes" id="UP001231189"/>
    </source>
</evidence>
<dbReference type="GO" id="GO:0042802">
    <property type="term" value="F:identical protein binding"/>
    <property type="evidence" value="ECO:0007669"/>
    <property type="project" value="UniProtKB-ARBA"/>
</dbReference>
<keyword evidence="8" id="KW-0862">Zinc</keyword>
<gene>
    <name evidence="13" type="ORF">QYE76_067236</name>
</gene>
<name>A0AAD8SC08_LOLMU</name>
<dbReference type="SUPFAM" id="SSF52540">
    <property type="entry name" value="P-loop containing nucleoside triphosphate hydrolases"/>
    <property type="match status" value="1"/>
</dbReference>
<comment type="similarity">
    <text evidence="1 12">Belongs to the thymidine kinase family.</text>
</comment>
<dbReference type="InterPro" id="IPR020633">
    <property type="entry name" value="Thymidine_kinase_CS"/>
</dbReference>
<dbReference type="AlphaFoldDB" id="A0AAD8SC08"/>
<dbReference type="Pfam" id="PF00265">
    <property type="entry name" value="TK"/>
    <property type="match status" value="1"/>
</dbReference>
<dbReference type="GO" id="GO:0004797">
    <property type="term" value="F:thymidine kinase activity"/>
    <property type="evidence" value="ECO:0007669"/>
    <property type="project" value="UniProtKB-EC"/>
</dbReference>
<dbReference type="EC" id="2.7.1.21" evidence="2 11"/>
<dbReference type="PROSITE" id="PS00603">
    <property type="entry name" value="TK_CELLULAR_TYPE"/>
    <property type="match status" value="1"/>
</dbReference>
<dbReference type="SUPFAM" id="SSF57716">
    <property type="entry name" value="Glucocorticoid receptor-like (DNA-binding domain)"/>
    <property type="match status" value="1"/>
</dbReference>
<dbReference type="FunFam" id="3.40.50.300:FF:000948">
    <property type="entry name" value="Thymidine kinase"/>
    <property type="match status" value="1"/>
</dbReference>
<dbReference type="Proteomes" id="UP001231189">
    <property type="component" value="Unassembled WGS sequence"/>
</dbReference>
<dbReference type="InterPro" id="IPR001267">
    <property type="entry name" value="Thymidine_kinase"/>
</dbReference>
<dbReference type="InterPro" id="IPR027417">
    <property type="entry name" value="P-loop_NTPase"/>
</dbReference>
<sequence>MRSISAMRSLLLCASSPTFLRSSASALRTPLSSLPFRPDLSCSKLGPARLSTTAGAKPRVAGGGSVMDVRAAQSGEIHVIVGPMFAGKTTALLRRVQAEAGTGRTVALVKSDKDNRYGLDSVVTHDGTKMPCWALPKLSSFQDKLGTEAYNKVDVIGIDEAQFFDDLHDFCCKAADRDGKIVVVAGLDGDYKRNKFGSVLDIIPLADSVTKLTARCELCGRRAFFTLRKTQETKTELIGGADVYMPVCRQHYSDGQIVIEATRIVMDIERSSDPRCVVSSQ</sequence>
<accession>A0AAD8SC08</accession>
<dbReference type="Gene3D" id="3.30.60.20">
    <property type="match status" value="1"/>
</dbReference>
<dbReference type="PANTHER" id="PTHR11441:SF0">
    <property type="entry name" value="THYMIDINE KINASE, CYTOSOLIC"/>
    <property type="match status" value="1"/>
</dbReference>
<keyword evidence="6 11" id="KW-0547">Nucleotide-binding</keyword>
<keyword evidence="9 11" id="KW-0067">ATP-binding</keyword>
<dbReference type="Gene3D" id="3.40.50.300">
    <property type="entry name" value="P-loop containing nucleotide triphosphate hydrolases"/>
    <property type="match status" value="1"/>
</dbReference>
<keyword evidence="3 11" id="KW-0237">DNA synthesis</keyword>
<keyword evidence="5" id="KW-0479">Metal-binding</keyword>
<comment type="caution">
    <text evidence="13">The sequence shown here is derived from an EMBL/GenBank/DDBJ whole genome shotgun (WGS) entry which is preliminary data.</text>
</comment>
<keyword evidence="14" id="KW-1185">Reference proteome</keyword>
<keyword evidence="4 11" id="KW-0808">Transferase</keyword>
<evidence type="ECO:0000256" key="1">
    <source>
        <dbReference type="ARBA" id="ARBA00007587"/>
    </source>
</evidence>
<proteinExistence type="inferred from homology"/>
<dbReference type="GO" id="GO:0046872">
    <property type="term" value="F:metal ion binding"/>
    <property type="evidence" value="ECO:0007669"/>
    <property type="project" value="UniProtKB-KW"/>
</dbReference>
<dbReference type="GO" id="GO:0071897">
    <property type="term" value="P:DNA biosynthetic process"/>
    <property type="evidence" value="ECO:0007669"/>
    <property type="project" value="UniProtKB-KW"/>
</dbReference>
<reference evidence="13" key="1">
    <citation type="submission" date="2023-07" db="EMBL/GenBank/DDBJ databases">
        <title>A chromosome-level genome assembly of Lolium multiflorum.</title>
        <authorList>
            <person name="Chen Y."/>
            <person name="Copetti D."/>
            <person name="Kolliker R."/>
            <person name="Studer B."/>
        </authorList>
    </citation>
    <scope>NUCLEOTIDE SEQUENCE</scope>
    <source>
        <strain evidence="13">02402/16</strain>
        <tissue evidence="13">Leaf</tissue>
    </source>
</reference>
<keyword evidence="7 11" id="KW-0418">Kinase</keyword>
<dbReference type="PANTHER" id="PTHR11441">
    <property type="entry name" value="THYMIDINE KINASE"/>
    <property type="match status" value="1"/>
</dbReference>
<protein>
    <recommendedName>
        <fullName evidence="2 11">Thymidine kinase</fullName>
        <ecNumber evidence="2 11">2.7.1.21</ecNumber>
    </recommendedName>
</protein>
<comment type="catalytic activity">
    <reaction evidence="10 11">
        <text>thymidine + ATP = dTMP + ADP + H(+)</text>
        <dbReference type="Rhea" id="RHEA:19129"/>
        <dbReference type="ChEBI" id="CHEBI:15378"/>
        <dbReference type="ChEBI" id="CHEBI:17748"/>
        <dbReference type="ChEBI" id="CHEBI:30616"/>
        <dbReference type="ChEBI" id="CHEBI:63528"/>
        <dbReference type="ChEBI" id="CHEBI:456216"/>
        <dbReference type="EC" id="2.7.1.21"/>
    </reaction>
</comment>
<organism evidence="13 14">
    <name type="scientific">Lolium multiflorum</name>
    <name type="common">Italian ryegrass</name>
    <name type="synonym">Lolium perenne subsp. multiflorum</name>
    <dbReference type="NCBI Taxonomy" id="4521"/>
    <lineage>
        <taxon>Eukaryota</taxon>
        <taxon>Viridiplantae</taxon>
        <taxon>Streptophyta</taxon>
        <taxon>Embryophyta</taxon>
        <taxon>Tracheophyta</taxon>
        <taxon>Spermatophyta</taxon>
        <taxon>Magnoliopsida</taxon>
        <taxon>Liliopsida</taxon>
        <taxon>Poales</taxon>
        <taxon>Poaceae</taxon>
        <taxon>BOP clade</taxon>
        <taxon>Pooideae</taxon>
        <taxon>Poodae</taxon>
        <taxon>Poeae</taxon>
        <taxon>Poeae Chloroplast Group 2 (Poeae type)</taxon>
        <taxon>Loliodinae</taxon>
        <taxon>Loliinae</taxon>
        <taxon>Lolium</taxon>
    </lineage>
</organism>